<evidence type="ECO:0000259" key="18">
    <source>
        <dbReference type="Pfam" id="PF23166"/>
    </source>
</evidence>
<evidence type="ECO:0000256" key="1">
    <source>
        <dbReference type="ARBA" id="ARBA00001946"/>
    </source>
</evidence>
<dbReference type="EC" id="2.7.9.4" evidence="15"/>
<evidence type="ECO:0000256" key="7">
    <source>
        <dbReference type="ARBA" id="ARBA00022679"/>
    </source>
</evidence>
<dbReference type="InterPro" id="IPR013815">
    <property type="entry name" value="ATP_grasp_subdomain_1"/>
</dbReference>
<dbReference type="InterPro" id="IPR002192">
    <property type="entry name" value="PPDK_AMP/ATP-bd"/>
</dbReference>
<evidence type="ECO:0000259" key="19">
    <source>
        <dbReference type="Pfam" id="PF23229"/>
    </source>
</evidence>
<evidence type="ECO:0000259" key="17">
    <source>
        <dbReference type="Pfam" id="PF22973"/>
    </source>
</evidence>
<dbReference type="Pfam" id="PF23229">
    <property type="entry name" value="DUF7067"/>
    <property type="match status" value="2"/>
</dbReference>
<evidence type="ECO:0000256" key="12">
    <source>
        <dbReference type="ARBA" id="ARBA00022842"/>
    </source>
</evidence>
<dbReference type="SUPFAM" id="SSF56059">
    <property type="entry name" value="Glutathione synthetase ATP-binding domain-like"/>
    <property type="match status" value="1"/>
</dbReference>
<dbReference type="FunFam" id="3.30.1490.20:FF:000033">
    <property type="entry name" value="alpha-glucan water dikinase, chloroplastic isoform X2"/>
    <property type="match status" value="1"/>
</dbReference>
<dbReference type="InterPro" id="IPR056301">
    <property type="entry name" value="GWD-like_N_Ig"/>
</dbReference>
<dbReference type="GO" id="GO:0005524">
    <property type="term" value="F:ATP binding"/>
    <property type="evidence" value="ECO:0007669"/>
    <property type="project" value="UniProtKB-KW"/>
</dbReference>
<sequence>MSNSIGNNLLHQSLLSPTVLENQNRINTSTCIGGNSLVQSQGNSLILKSPLLTEFHGTRLTVQKKKLLMGKKQSVSRSPRAVLAVDPSPELAEKFNLDGNVELLVDVRPPTSGSVSLVEIRVTSSSDSLLLHWGAIKNQKEKWILPNRRPVGTMVYKNKALRTPFVKSGSNAFLRIEIDDPAVEALEFLIFDEAQNKWFKNNGGNFHVKMAVRELRIQDVSVPEDLVQIQAYLRWERKGKQVYTAEKEKEEYEAARTELLEEIASGTSIQDLRARLTKKNDKSENKETFVTETKSTSNIPDDLVQIQAYTRWEKAGKPNYSPEQQQREFEEARKDLQVELEKGKSVDEIRKKIAKGEKPKQLEKKRHFNVERIQRKTRDIMQLLNKFASRPIEESISTESRQLSSVELFARGKEDEVDGPILNKKKYKLSDKELLVLVAKSSNKTKVYLATDLPEPVILHWALSKSPGEWAAPPPSALPLGSVSLDKAAETDFSTSSSDNPTYKVRSLERNWVKDRGSDFYVEFGSQSKQVQKKVAGDGKGTAKALLDKIAEMESEAQKSFMHRFNIAADLMEEATKSGELGLAGILVWMRFMATRQLIWNKNYNVKPREISKAQDRLTDLLQNVYRSQPQYREILRMIMSTVGRGGEGDVGQRIRDEILVIQRNNECKGGMMEEWHQKLHNNTSPDDVVICQALIDYIRSDFDIGVYWKTLNDNGITKQRLLSYDRAIHSEPNFRRDQKDGLLRDLGNYMRTLKAVHSGADLESAIANCMGYKAEGQGFMVGVQINPVSGLPSGFPELLQFVSEHVEDKNVEALLEGLLEARQELRPLLPQPNNRLRDLLFLDIALDSTVRTAVERGYEELNNASPEKIMCFISLVLENLALSMDNNEDLIYCLKGWNQALSMLKTKDNHWALFAKSVLDRTRLALASKAEMYHQLMQPSAEYLGSRLGVDEWAINIFTEEIIRAGSAASLSSLLNRLDPILRQTAHLGSWQVISPIEAIGYVVVVNELLSVQNKSYSKPTILVAKSVRGEEEIPDGVVAVLTPDMPDVLSHVSVRARNSKVCFATCFDPNILAGIQANEGKLLQLKPTSADVVYSVVKEDELTSSTNSSEVASSPSVTLIRKQFGGRYAISSEEFTSEMVGAKSRNIAYLKGKVPSWVKIPTSVALPFGVFEKVLSDNVNQGVAMKLQVLKQKLDEGEFSTLGEIRKTVLELSAPPELVKELKEKMQNSGMPWPGDEGPQRWEQAWTAIKKVWASKWNERAYFSTRKVKLNHDFLCMAVLVQEIINADYAFVIHTTNPSSGDDSEIYAEVVKGLGETLVGAYPGRALSFICKKNNLDSPQVLGYPSKPIGLFIRRSIIFRSDSNGEDLEGYAGAGLYDSVPMDEEEKVVLDYSSDKLIVDSNFCRSILSSIARAGSAIEQLYGSAQDVEGVVRDGEIYVVQTRPQM</sequence>
<comment type="cofactor">
    <cofactor evidence="1">
        <name>Mg(2+)</name>
        <dbReference type="ChEBI" id="CHEBI:18420"/>
    </cofactor>
</comment>
<evidence type="ECO:0000256" key="4">
    <source>
        <dbReference type="ARBA" id="ARBA00011738"/>
    </source>
</evidence>
<keyword evidence="14" id="KW-0119">Carbohydrate metabolism</keyword>
<feature type="domain" description="Alpha-glucan water dikinase-like N-terminal Ig-like" evidence="18">
    <location>
        <begin position="92"/>
        <end position="210"/>
    </location>
</feature>
<reference evidence="21" key="1">
    <citation type="submission" date="2024-07" db="EMBL/GenBank/DDBJ databases">
        <title>Two chromosome-level genome assemblies of Korean endemic species Abeliophyllum distichum and Forsythia ovata (Oleaceae).</title>
        <authorList>
            <person name="Jang H."/>
        </authorList>
    </citation>
    <scope>NUCLEOTIDE SEQUENCE [LARGE SCALE GENOMIC DNA]</scope>
</reference>
<feature type="domain" description="Alpha-glucan water dikinase-like N-terminal Ig-like" evidence="18">
    <location>
        <begin position="423"/>
        <end position="523"/>
    </location>
</feature>
<organism evidence="20 21">
    <name type="scientific">Forsythia ovata</name>
    <dbReference type="NCBI Taxonomy" id="205694"/>
    <lineage>
        <taxon>Eukaryota</taxon>
        <taxon>Viridiplantae</taxon>
        <taxon>Streptophyta</taxon>
        <taxon>Embryophyta</taxon>
        <taxon>Tracheophyta</taxon>
        <taxon>Spermatophyta</taxon>
        <taxon>Magnoliopsida</taxon>
        <taxon>eudicotyledons</taxon>
        <taxon>Gunneridae</taxon>
        <taxon>Pentapetalae</taxon>
        <taxon>asterids</taxon>
        <taxon>lamiids</taxon>
        <taxon>Lamiales</taxon>
        <taxon>Oleaceae</taxon>
        <taxon>Forsythieae</taxon>
        <taxon>Forsythia</taxon>
    </lineage>
</organism>
<dbReference type="Gene3D" id="3.30.470.20">
    <property type="entry name" value="ATP-grasp fold, B domain"/>
    <property type="match status" value="1"/>
</dbReference>
<keyword evidence="9" id="KW-0547">Nucleotide-binding</keyword>
<dbReference type="EMBL" id="JBFOLJ010000001">
    <property type="protein sequence ID" value="KAL2559829.1"/>
    <property type="molecule type" value="Genomic_DNA"/>
</dbReference>
<evidence type="ECO:0000256" key="9">
    <source>
        <dbReference type="ARBA" id="ARBA00022741"/>
    </source>
</evidence>
<dbReference type="PANTHER" id="PTHR46999:SF1">
    <property type="entry name" value="ALPHA-GLUCAN WATER DIKINASE 1, CHLOROPLASTIC"/>
    <property type="match status" value="1"/>
</dbReference>
<dbReference type="GO" id="GO:0009507">
    <property type="term" value="C:chloroplast"/>
    <property type="evidence" value="ECO:0007669"/>
    <property type="project" value="UniProtKB-SubCell"/>
</dbReference>
<evidence type="ECO:0000256" key="14">
    <source>
        <dbReference type="ARBA" id="ARBA00023277"/>
    </source>
</evidence>
<feature type="domain" description="Alpha-glucan water dikinase phosphohistidine-like" evidence="17">
    <location>
        <begin position="991"/>
        <end position="1104"/>
    </location>
</feature>
<keyword evidence="10" id="KW-0418">Kinase</keyword>
<evidence type="ECO:0000313" key="21">
    <source>
        <dbReference type="Proteomes" id="UP001604277"/>
    </source>
</evidence>
<evidence type="ECO:0000256" key="2">
    <source>
        <dbReference type="ARBA" id="ARBA00004229"/>
    </source>
</evidence>
<dbReference type="InterPro" id="IPR055495">
    <property type="entry name" value="CWD_DUF7067"/>
</dbReference>
<feature type="domain" description="DUF7067" evidence="19">
    <location>
        <begin position="301"/>
        <end position="355"/>
    </location>
</feature>
<evidence type="ECO:0000256" key="3">
    <source>
        <dbReference type="ARBA" id="ARBA00007837"/>
    </source>
</evidence>
<evidence type="ECO:0000256" key="5">
    <source>
        <dbReference type="ARBA" id="ARBA00022528"/>
    </source>
</evidence>
<keyword evidence="21" id="KW-1185">Reference proteome</keyword>
<evidence type="ECO:0000256" key="6">
    <source>
        <dbReference type="ARBA" id="ARBA00022640"/>
    </source>
</evidence>
<keyword evidence="7" id="KW-0808">Transferase</keyword>
<dbReference type="InterPro" id="IPR054481">
    <property type="entry name" value="GWD1_pHisD"/>
</dbReference>
<comment type="similarity">
    <text evidence="3">Belongs to the PEP-utilizing enzyme family.</text>
</comment>
<dbReference type="Pfam" id="PF23166">
    <property type="entry name" value="Ig_N_CWD1"/>
    <property type="match status" value="2"/>
</dbReference>
<evidence type="ECO:0000256" key="10">
    <source>
        <dbReference type="ARBA" id="ARBA00022777"/>
    </source>
</evidence>
<feature type="domain" description="DUF7067" evidence="19">
    <location>
        <begin position="224"/>
        <end position="279"/>
    </location>
</feature>
<name>A0ABD1XCX5_9LAMI</name>
<evidence type="ECO:0000256" key="15">
    <source>
        <dbReference type="ARBA" id="ARBA00066331"/>
    </source>
</evidence>
<evidence type="ECO:0000256" key="11">
    <source>
        <dbReference type="ARBA" id="ARBA00022840"/>
    </source>
</evidence>
<keyword evidence="8" id="KW-0479">Metal-binding</keyword>
<dbReference type="Proteomes" id="UP001604277">
    <property type="component" value="Unassembled WGS sequence"/>
</dbReference>
<dbReference type="Pfam" id="PF22973">
    <property type="entry name" value="GWD1_pHisD"/>
    <property type="match status" value="1"/>
</dbReference>
<dbReference type="GO" id="GO:0046872">
    <property type="term" value="F:metal ion binding"/>
    <property type="evidence" value="ECO:0007669"/>
    <property type="project" value="UniProtKB-KW"/>
</dbReference>
<dbReference type="GO" id="GO:0050521">
    <property type="term" value="F:alpha-glucan, water dikinase activity"/>
    <property type="evidence" value="ECO:0007669"/>
    <property type="project" value="UniProtKB-EC"/>
</dbReference>
<keyword evidence="12" id="KW-0460">Magnesium</keyword>
<comment type="subunit">
    <text evidence="4">Homodimer.</text>
</comment>
<gene>
    <name evidence="20" type="ORF">Fot_04568</name>
</gene>
<keyword evidence="5" id="KW-0150">Chloroplast</keyword>
<dbReference type="Gene3D" id="3.30.1490.20">
    <property type="entry name" value="ATP-grasp fold, A domain"/>
    <property type="match status" value="1"/>
</dbReference>
<evidence type="ECO:0000256" key="8">
    <source>
        <dbReference type="ARBA" id="ARBA00022723"/>
    </source>
</evidence>
<dbReference type="Pfam" id="PF01326">
    <property type="entry name" value="PPDK_N"/>
    <property type="match status" value="1"/>
</dbReference>
<evidence type="ECO:0000259" key="16">
    <source>
        <dbReference type="Pfam" id="PF01326"/>
    </source>
</evidence>
<dbReference type="PANTHER" id="PTHR46999">
    <property type="entry name" value="ALPHA-GLUCAN WATER DIKINASE 1, CHLOROPLASTIC-RELATED"/>
    <property type="match status" value="1"/>
</dbReference>
<evidence type="ECO:0000256" key="13">
    <source>
        <dbReference type="ARBA" id="ARBA00022946"/>
    </source>
</evidence>
<comment type="caution">
    <text evidence="20">The sequence shown here is derived from an EMBL/GenBank/DDBJ whole genome shotgun (WGS) entry which is preliminary data.</text>
</comment>
<accession>A0ABD1XCX5</accession>
<protein>
    <recommendedName>
        <fullName evidence="15">alpha-glucan, water dikinase</fullName>
        <ecNumber evidence="15">2.7.9.4</ecNumber>
    </recommendedName>
</protein>
<keyword evidence="11" id="KW-0067">ATP-binding</keyword>
<proteinExistence type="inferred from homology"/>
<comment type="subcellular location">
    <subcellularLocation>
        <location evidence="2">Plastid</location>
        <location evidence="2">Chloroplast</location>
    </subcellularLocation>
</comment>
<evidence type="ECO:0000313" key="20">
    <source>
        <dbReference type="EMBL" id="KAL2559829.1"/>
    </source>
</evidence>
<keyword evidence="13" id="KW-0809">Transit peptide</keyword>
<keyword evidence="6" id="KW-0934">Plastid</keyword>
<feature type="domain" description="Pyruvate phosphate dikinase AMP/ATP-binding" evidence="16">
    <location>
        <begin position="1245"/>
        <end position="1447"/>
    </location>
</feature>